<dbReference type="AlphaFoldDB" id="A0A644X2R5"/>
<comment type="caution">
    <text evidence="1">The sequence shown here is derived from an EMBL/GenBank/DDBJ whole genome shotgun (WGS) entry which is preliminary data.</text>
</comment>
<organism evidence="1">
    <name type="scientific">bioreactor metagenome</name>
    <dbReference type="NCBI Taxonomy" id="1076179"/>
    <lineage>
        <taxon>unclassified sequences</taxon>
        <taxon>metagenomes</taxon>
        <taxon>ecological metagenomes</taxon>
    </lineage>
</organism>
<protein>
    <submittedName>
        <fullName evidence="1">Uncharacterized protein</fullName>
    </submittedName>
</protein>
<gene>
    <name evidence="1" type="ORF">SDC9_56700</name>
</gene>
<name>A0A644X2R5_9ZZZZ</name>
<evidence type="ECO:0000313" key="1">
    <source>
        <dbReference type="EMBL" id="MPM10369.1"/>
    </source>
</evidence>
<proteinExistence type="predicted"/>
<accession>A0A644X2R5</accession>
<reference evidence="1" key="1">
    <citation type="submission" date="2019-08" db="EMBL/GenBank/DDBJ databases">
        <authorList>
            <person name="Kucharzyk K."/>
            <person name="Murdoch R.W."/>
            <person name="Higgins S."/>
            <person name="Loffler F."/>
        </authorList>
    </citation>
    <scope>NUCLEOTIDE SEQUENCE</scope>
</reference>
<sequence length="142" mass="16726">MKEREMKIVKEMIKRGEGKHRYNGEQILFRLSIEIPTENITKLIEKLKALSIVPRAIFKTERGFTIEWWAMNIQMIFDENNYIRLIEEFLEYVESIGFGEWTFDIGCLGDDVPTIFDDSIVIVNPRFTVENFNNTGEIEIVD</sequence>
<dbReference type="EMBL" id="VSSQ01001685">
    <property type="protein sequence ID" value="MPM10369.1"/>
    <property type="molecule type" value="Genomic_DNA"/>
</dbReference>